<gene>
    <name evidence="1" type="ORF">PM3016_2273</name>
</gene>
<proteinExistence type="predicted"/>
<organism evidence="1 2">
    <name type="scientific">Paenibacillus mucilaginosus 3016</name>
    <dbReference type="NCBI Taxonomy" id="1116391"/>
    <lineage>
        <taxon>Bacteria</taxon>
        <taxon>Bacillati</taxon>
        <taxon>Bacillota</taxon>
        <taxon>Bacilli</taxon>
        <taxon>Bacillales</taxon>
        <taxon>Paenibacillaceae</taxon>
        <taxon>Paenibacillus</taxon>
    </lineage>
</organism>
<sequence>MLNKIDAHRFLHQLITHQISIHEFERWLYSHNELEDLLGRDEYLEFVSRDYQSKFAFQETEKQIKNLITVSFFVQERMIVLLNRLIQSDQNFLVIMEKLYDDYCEGLTFLRYIALYFVTTGEEYKESLINDPVKLEQYLAPVKDEAKRLLTFFEKDQLSIIGENEFLDSRTEADRIELHSINEMSAVNKKNPDALR</sequence>
<protein>
    <submittedName>
        <fullName evidence="1">Uncharacterized protein</fullName>
    </submittedName>
</protein>
<dbReference type="HOGENOM" id="CLU_116653_0_0_9"/>
<dbReference type="EMBL" id="CP003235">
    <property type="protein sequence ID" value="AFC29161.1"/>
    <property type="molecule type" value="Genomic_DNA"/>
</dbReference>
<dbReference type="Proteomes" id="UP000007523">
    <property type="component" value="Chromosome"/>
</dbReference>
<dbReference type="AlphaFoldDB" id="H6NHG6"/>
<evidence type="ECO:0000313" key="2">
    <source>
        <dbReference type="Proteomes" id="UP000007523"/>
    </source>
</evidence>
<reference evidence="1 2" key="1">
    <citation type="journal article" date="2012" name="J. Bacteriol.">
        <title>Complete Genome Sequence of Paenibacillus mucilaginosus 3016, a Bacterium Functional as Microbial Fertilizer.</title>
        <authorList>
            <person name="Ma M."/>
            <person name="Wang Z."/>
            <person name="Li L."/>
            <person name="Jiang X."/>
            <person name="Guan D."/>
            <person name="Cao F."/>
            <person name="Chen H."/>
            <person name="Wang X."/>
            <person name="Shen D."/>
            <person name="Du B."/>
            <person name="Li J."/>
        </authorList>
    </citation>
    <scope>NUCLEOTIDE SEQUENCE [LARGE SCALE GENOMIC DNA]</scope>
    <source>
        <strain evidence="1 2">3016</strain>
    </source>
</reference>
<accession>H6NHG6</accession>
<dbReference type="RefSeq" id="WP_014369558.1">
    <property type="nucleotide sequence ID" value="NC_016935.1"/>
</dbReference>
<dbReference type="KEGG" id="pmq:PM3016_2273"/>
<evidence type="ECO:0000313" key="1">
    <source>
        <dbReference type="EMBL" id="AFC29161.1"/>
    </source>
</evidence>
<keyword evidence="2" id="KW-1185">Reference proteome</keyword>
<name>H6NHG6_9BACL</name>